<evidence type="ECO:0000313" key="1">
    <source>
        <dbReference type="EMBL" id="CAG8374465.1"/>
    </source>
</evidence>
<dbReference type="Proteomes" id="UP001152646">
    <property type="component" value="Unassembled WGS sequence"/>
</dbReference>
<evidence type="ECO:0000313" key="2">
    <source>
        <dbReference type="Proteomes" id="UP001152646"/>
    </source>
</evidence>
<dbReference type="Gene3D" id="3.40.50.300">
    <property type="entry name" value="P-loop containing nucleotide triphosphate hydrolases"/>
    <property type="match status" value="1"/>
</dbReference>
<protein>
    <submittedName>
        <fullName evidence="1">Uncharacterized protein</fullName>
    </submittedName>
</protein>
<proteinExistence type="predicted"/>
<dbReference type="OrthoDB" id="5086500at2759"/>
<gene>
    <name evidence="1" type="ORF">PSALAMII_LOCUS5298</name>
</gene>
<organism evidence="1 2">
    <name type="scientific">Penicillium salamii</name>
    <dbReference type="NCBI Taxonomy" id="1612424"/>
    <lineage>
        <taxon>Eukaryota</taxon>
        <taxon>Fungi</taxon>
        <taxon>Dikarya</taxon>
        <taxon>Ascomycota</taxon>
        <taxon>Pezizomycotina</taxon>
        <taxon>Eurotiomycetes</taxon>
        <taxon>Eurotiomycetidae</taxon>
        <taxon>Eurotiales</taxon>
        <taxon>Aspergillaceae</taxon>
        <taxon>Penicillium</taxon>
    </lineage>
</organism>
<dbReference type="EMBL" id="CAJVPA010000184">
    <property type="protein sequence ID" value="CAG8374465.1"/>
    <property type="molecule type" value="Genomic_DNA"/>
</dbReference>
<dbReference type="SUPFAM" id="SSF52540">
    <property type="entry name" value="P-loop containing nucleoside triphosphate hydrolases"/>
    <property type="match status" value="1"/>
</dbReference>
<dbReference type="InterPro" id="IPR027417">
    <property type="entry name" value="P-loop_NTPase"/>
</dbReference>
<dbReference type="AlphaFoldDB" id="A0A9W4NJD7"/>
<sequence length="86" mass="9966">MQFTEFLDSANAVASLVRLNKHFYMPQNVSSYYTGRQRQLEELKTTLGVLKSQERQHHQRRFVVHGLGGSGKTQFCCKFAQDNRES</sequence>
<reference evidence="1" key="1">
    <citation type="submission" date="2021-07" db="EMBL/GenBank/DDBJ databases">
        <authorList>
            <person name="Branca A.L. A."/>
        </authorList>
    </citation>
    <scope>NUCLEOTIDE SEQUENCE</scope>
</reference>
<name>A0A9W4NJD7_9EURO</name>
<accession>A0A9W4NJD7</accession>
<comment type="caution">
    <text evidence="1">The sequence shown here is derived from an EMBL/GenBank/DDBJ whole genome shotgun (WGS) entry which is preliminary data.</text>
</comment>